<protein>
    <recommendedName>
        <fullName evidence="2">Transmembrane protein 135 N-terminal domain-containing protein</fullName>
    </recommendedName>
</protein>
<comment type="caution">
    <text evidence="3">The sequence shown here is derived from an EMBL/GenBank/DDBJ whole genome shotgun (WGS) entry which is preliminary data.</text>
</comment>
<feature type="domain" description="Transmembrane protein 135 N-terminal" evidence="2">
    <location>
        <begin position="16"/>
        <end position="97"/>
    </location>
</feature>
<evidence type="ECO:0000256" key="1">
    <source>
        <dbReference type="SAM" id="Phobius"/>
    </source>
</evidence>
<proteinExistence type="predicted"/>
<accession>A0AAQ4DDU3</accession>
<keyword evidence="1" id="KW-0812">Transmembrane</keyword>
<dbReference type="Pfam" id="PF15982">
    <property type="entry name" value="TMEM135_C_rich"/>
    <property type="match status" value="1"/>
</dbReference>
<evidence type="ECO:0000313" key="4">
    <source>
        <dbReference type="Proteomes" id="UP001321473"/>
    </source>
</evidence>
<dbReference type="InterPro" id="IPR031926">
    <property type="entry name" value="TMEM135_N"/>
</dbReference>
<keyword evidence="4" id="KW-1185">Reference proteome</keyword>
<organism evidence="3 4">
    <name type="scientific">Amblyomma americanum</name>
    <name type="common">Lone star tick</name>
    <dbReference type="NCBI Taxonomy" id="6943"/>
    <lineage>
        <taxon>Eukaryota</taxon>
        <taxon>Metazoa</taxon>
        <taxon>Ecdysozoa</taxon>
        <taxon>Arthropoda</taxon>
        <taxon>Chelicerata</taxon>
        <taxon>Arachnida</taxon>
        <taxon>Acari</taxon>
        <taxon>Parasitiformes</taxon>
        <taxon>Ixodida</taxon>
        <taxon>Ixodoidea</taxon>
        <taxon>Ixodidae</taxon>
        <taxon>Amblyomminae</taxon>
        <taxon>Amblyomma</taxon>
    </lineage>
</organism>
<evidence type="ECO:0000259" key="2">
    <source>
        <dbReference type="Pfam" id="PF15982"/>
    </source>
</evidence>
<dbReference type="AlphaFoldDB" id="A0AAQ4DDU3"/>
<name>A0AAQ4DDU3_AMBAM</name>
<keyword evidence="1" id="KW-1133">Transmembrane helix</keyword>
<feature type="transmembrane region" description="Helical" evidence="1">
    <location>
        <begin position="71"/>
        <end position="98"/>
    </location>
</feature>
<dbReference type="EMBL" id="JARKHS020032123">
    <property type="protein sequence ID" value="KAK8760633.1"/>
    <property type="molecule type" value="Genomic_DNA"/>
</dbReference>
<evidence type="ECO:0000313" key="3">
    <source>
        <dbReference type="EMBL" id="KAK8760633.1"/>
    </source>
</evidence>
<dbReference type="Proteomes" id="UP001321473">
    <property type="component" value="Unassembled WGS sequence"/>
</dbReference>
<gene>
    <name evidence="3" type="ORF">V5799_028100</name>
</gene>
<sequence length="102" mass="11519">MSVLSKYAELLDYQLPYNCYEIGHTWTPYCAEASVYVGLHAFKESLKIYLPLYAASLVYSRRYDGKSVKRTLQAVLISSFFLGFNAFAFIAVFCSLRFGGTG</sequence>
<keyword evidence="1" id="KW-0472">Membrane</keyword>
<reference evidence="3 4" key="1">
    <citation type="journal article" date="2023" name="Arcadia Sci">
        <title>De novo assembly of a long-read Amblyomma americanum tick genome.</title>
        <authorList>
            <person name="Chou S."/>
            <person name="Poskanzer K.E."/>
            <person name="Rollins M."/>
            <person name="Thuy-Boun P.S."/>
        </authorList>
    </citation>
    <scope>NUCLEOTIDE SEQUENCE [LARGE SCALE GENOMIC DNA]</scope>
    <source>
        <strain evidence="3">F_SG_1</strain>
        <tissue evidence="3">Salivary glands</tissue>
    </source>
</reference>